<comment type="caution">
    <text evidence="11">The sequence shown here is derived from an EMBL/GenBank/DDBJ whole genome shotgun (WGS) entry which is preliminary data.</text>
</comment>
<dbReference type="GO" id="GO:0051301">
    <property type="term" value="P:cell division"/>
    <property type="evidence" value="ECO:0007669"/>
    <property type="project" value="UniProtKB-UniRule"/>
</dbReference>
<comment type="function">
    <text evidence="9">Acts as a component of the essential kinetochore-associated NDC80 complex, which is required for chromosome segregation and spindle checkpoint activity.</text>
</comment>
<keyword evidence="6" id="KW-0175">Coiled coil</keyword>
<accession>A0ABD1ZLP6</accession>
<dbReference type="FunFam" id="3.30.457.50:FF:000001">
    <property type="entry name" value="Probable kinetochore protein spc25"/>
    <property type="match status" value="1"/>
</dbReference>
<evidence type="ECO:0000256" key="3">
    <source>
        <dbReference type="ARBA" id="ARBA00022454"/>
    </source>
</evidence>
<evidence type="ECO:0000256" key="4">
    <source>
        <dbReference type="ARBA" id="ARBA00022618"/>
    </source>
</evidence>
<name>A0ABD1ZLP6_9MARC</name>
<evidence type="ECO:0000256" key="2">
    <source>
        <dbReference type="ARBA" id="ARBA00006379"/>
    </source>
</evidence>
<dbReference type="Pfam" id="PF08234">
    <property type="entry name" value="Spindle_Spc25"/>
    <property type="match status" value="1"/>
</dbReference>
<evidence type="ECO:0000256" key="9">
    <source>
        <dbReference type="RuleBase" id="RU367150"/>
    </source>
</evidence>
<keyword evidence="3 9" id="KW-0158">Chromosome</keyword>
<evidence type="ECO:0000256" key="1">
    <source>
        <dbReference type="ARBA" id="ARBA00004584"/>
    </source>
</evidence>
<keyword evidence="9" id="KW-0995">Kinetochore</keyword>
<dbReference type="AlphaFoldDB" id="A0ABD1ZLP6"/>
<evidence type="ECO:0000256" key="8">
    <source>
        <dbReference type="ARBA" id="ARBA00023328"/>
    </source>
</evidence>
<evidence type="ECO:0000259" key="10">
    <source>
        <dbReference type="Pfam" id="PF08234"/>
    </source>
</evidence>
<evidence type="ECO:0000256" key="5">
    <source>
        <dbReference type="ARBA" id="ARBA00022776"/>
    </source>
</evidence>
<dbReference type="EMBL" id="JBHFFA010000001">
    <property type="protein sequence ID" value="KAL2651159.1"/>
    <property type="molecule type" value="Genomic_DNA"/>
</dbReference>
<evidence type="ECO:0000313" key="11">
    <source>
        <dbReference type="EMBL" id="KAL2651159.1"/>
    </source>
</evidence>
<dbReference type="PANTHER" id="PTHR14281">
    <property type="entry name" value="KINETOCHORE PROTEIN SPC25-RELATED"/>
    <property type="match status" value="1"/>
</dbReference>
<gene>
    <name evidence="11" type="ORF">R1flu_019287</name>
</gene>
<keyword evidence="12" id="KW-1185">Reference proteome</keyword>
<comment type="subcellular location">
    <subcellularLocation>
        <location evidence="1">Chromosome</location>
        <location evidence="1">Centromere</location>
    </subcellularLocation>
    <subcellularLocation>
        <location evidence="9">Nucleus</location>
    </subcellularLocation>
    <subcellularLocation>
        <location evidence="9">Chromosome</location>
        <location evidence="9">Centromere</location>
        <location evidence="9">Kinetochore</location>
    </subcellularLocation>
</comment>
<organism evidence="11 12">
    <name type="scientific">Riccia fluitans</name>
    <dbReference type="NCBI Taxonomy" id="41844"/>
    <lineage>
        <taxon>Eukaryota</taxon>
        <taxon>Viridiplantae</taxon>
        <taxon>Streptophyta</taxon>
        <taxon>Embryophyta</taxon>
        <taxon>Marchantiophyta</taxon>
        <taxon>Marchantiopsida</taxon>
        <taxon>Marchantiidae</taxon>
        <taxon>Marchantiales</taxon>
        <taxon>Ricciaceae</taxon>
        <taxon>Riccia</taxon>
    </lineage>
</organism>
<dbReference type="Proteomes" id="UP001605036">
    <property type="component" value="Unassembled WGS sequence"/>
</dbReference>
<dbReference type="GO" id="GO:0005634">
    <property type="term" value="C:nucleus"/>
    <property type="evidence" value="ECO:0007669"/>
    <property type="project" value="UniProtKB-SubCell"/>
</dbReference>
<keyword evidence="7 9" id="KW-0131">Cell cycle</keyword>
<keyword evidence="8 9" id="KW-0137">Centromere</keyword>
<keyword evidence="9" id="KW-0539">Nucleus</keyword>
<proteinExistence type="inferred from homology"/>
<reference evidence="11 12" key="1">
    <citation type="submission" date="2024-09" db="EMBL/GenBank/DDBJ databases">
        <title>Chromosome-scale assembly of Riccia fluitans.</title>
        <authorList>
            <person name="Paukszto L."/>
            <person name="Sawicki J."/>
            <person name="Karawczyk K."/>
            <person name="Piernik-Szablinska J."/>
            <person name="Szczecinska M."/>
            <person name="Mazdziarz M."/>
        </authorList>
    </citation>
    <scope>NUCLEOTIDE SEQUENCE [LARGE SCALE GENOMIC DNA]</scope>
    <source>
        <strain evidence="11">Rf_01</strain>
        <tissue evidence="11">Aerial parts of the thallus</tissue>
    </source>
</reference>
<dbReference type="PANTHER" id="PTHR14281:SF0">
    <property type="entry name" value="KINETOCHORE PROTEIN SPC25"/>
    <property type="match status" value="1"/>
</dbReference>
<evidence type="ECO:0000256" key="6">
    <source>
        <dbReference type="ARBA" id="ARBA00023054"/>
    </source>
</evidence>
<dbReference type="Gene3D" id="3.30.457.50">
    <property type="entry name" value="Chromosome segregation protein Spc25"/>
    <property type="match status" value="1"/>
</dbReference>
<dbReference type="InterPro" id="IPR045143">
    <property type="entry name" value="Spc25"/>
</dbReference>
<protein>
    <recommendedName>
        <fullName evidence="9">Kinetochore protein SPC25</fullName>
    </recommendedName>
</protein>
<evidence type="ECO:0000313" key="12">
    <source>
        <dbReference type="Proteomes" id="UP001605036"/>
    </source>
</evidence>
<dbReference type="CDD" id="cd23784">
    <property type="entry name" value="RWD_Spc25"/>
    <property type="match status" value="1"/>
</dbReference>
<dbReference type="InterPro" id="IPR013255">
    <property type="entry name" value="Spc25_C"/>
</dbReference>
<feature type="domain" description="Chromosome segregation protein Spc25 C-terminal" evidence="10">
    <location>
        <begin position="158"/>
        <end position="226"/>
    </location>
</feature>
<dbReference type="GO" id="GO:0000776">
    <property type="term" value="C:kinetochore"/>
    <property type="evidence" value="ECO:0007669"/>
    <property type="project" value="UniProtKB-UniRule"/>
</dbReference>
<comment type="similarity">
    <text evidence="2 9">Belongs to the SPC25 family.</text>
</comment>
<sequence length="238" mass="26950">MNDDVVPGLLPAPALKAEVDALTDRINAWGLEYIDDVEKAQSIAMLLRGTTKERGKELKDHLTTLHEEYGRIEAALGDQKTAIDNRRECVAETKKREAALTEVISQRLEEKRRGEDTVSVAMAEISGKLDHRKQKLDALRKATSWYKELLGIRCEYSNAVKFIFTNIDPENSEREFSFSIHHDKAANKFSMVDCDPPIERSGPLLDSLNSSNELSQFVRSMRWEFVSLAWGNQAHESS</sequence>
<comment type="subunit">
    <text evidence="9">Component of the NDC80 complex.</text>
</comment>
<evidence type="ECO:0000256" key="7">
    <source>
        <dbReference type="ARBA" id="ARBA00023306"/>
    </source>
</evidence>
<keyword evidence="4 9" id="KW-0132">Cell division</keyword>
<keyword evidence="5 9" id="KW-0498">Mitosis</keyword>